<evidence type="ECO:0000313" key="1">
    <source>
        <dbReference type="EMBL" id="HFK98053.1"/>
    </source>
</evidence>
<gene>
    <name evidence="1" type="ORF">ENS06_12140</name>
</gene>
<reference evidence="1" key="1">
    <citation type="journal article" date="2020" name="mSystems">
        <title>Genome- and Community-Level Interaction Insights into Carbon Utilization and Element Cycling Functions of Hydrothermarchaeota in Hydrothermal Sediment.</title>
        <authorList>
            <person name="Zhou Z."/>
            <person name="Liu Y."/>
            <person name="Xu W."/>
            <person name="Pan J."/>
            <person name="Luo Z.H."/>
            <person name="Li M."/>
        </authorList>
    </citation>
    <scope>NUCLEOTIDE SEQUENCE [LARGE SCALE GENOMIC DNA]</scope>
    <source>
        <strain evidence="1">SpSt-456</strain>
    </source>
</reference>
<name>A0A832A1Z6_9BACT</name>
<dbReference type="AlphaFoldDB" id="A0A832A1Z6"/>
<dbReference type="EMBL" id="DSTK01000036">
    <property type="protein sequence ID" value="HFK98053.1"/>
    <property type="molecule type" value="Genomic_DNA"/>
</dbReference>
<comment type="caution">
    <text evidence="1">The sequence shown here is derived from an EMBL/GenBank/DDBJ whole genome shotgun (WGS) entry which is preliminary data.</text>
</comment>
<organism evidence="1">
    <name type="scientific">Desulfacinum infernum</name>
    <dbReference type="NCBI Taxonomy" id="35837"/>
    <lineage>
        <taxon>Bacteria</taxon>
        <taxon>Pseudomonadati</taxon>
        <taxon>Thermodesulfobacteriota</taxon>
        <taxon>Syntrophobacteria</taxon>
        <taxon>Syntrophobacterales</taxon>
        <taxon>Syntrophobacteraceae</taxon>
        <taxon>Desulfacinum</taxon>
    </lineage>
</organism>
<accession>A0A832A1Z6</accession>
<sequence>MVQIRREEIIVMDGQIHLTGLPYKRGDIVEVIVLPSAAKRRTKTRVTVGQLRQSGLIGMWKDRTDIEDNIAYARRLRERAQQRGEGQ</sequence>
<proteinExistence type="predicted"/>
<protein>
    <submittedName>
        <fullName evidence="1">Uncharacterized protein</fullName>
    </submittedName>
</protein>